<dbReference type="InterPro" id="IPR018389">
    <property type="entry name" value="DctP_fam"/>
</dbReference>
<evidence type="ECO:0000313" key="3">
    <source>
        <dbReference type="EMBL" id="KJH81509.1"/>
    </source>
</evidence>
<feature type="chain" id="PRO_5002338069" evidence="2">
    <location>
        <begin position="26"/>
        <end position="353"/>
    </location>
</feature>
<accession>A0A0D9ALD3</accession>
<proteinExistence type="predicted"/>
<dbReference type="NCBIfam" id="NF037995">
    <property type="entry name" value="TRAP_S1"/>
    <property type="match status" value="1"/>
</dbReference>
<feature type="signal peptide" evidence="2">
    <location>
        <begin position="1"/>
        <end position="25"/>
    </location>
</feature>
<keyword evidence="1 2" id="KW-0732">Signal</keyword>
<dbReference type="Proteomes" id="UP000032487">
    <property type="component" value="Unassembled WGS sequence"/>
</dbReference>
<dbReference type="Gene3D" id="3.40.190.170">
    <property type="entry name" value="Bacterial extracellular solute-binding protein, family 7"/>
    <property type="match status" value="1"/>
</dbReference>
<dbReference type="PANTHER" id="PTHR33376">
    <property type="match status" value="1"/>
</dbReference>
<dbReference type="OrthoDB" id="9177965at2"/>
<evidence type="ECO:0000256" key="2">
    <source>
        <dbReference type="SAM" id="SignalP"/>
    </source>
</evidence>
<protein>
    <submittedName>
        <fullName evidence="3">C4-dicarboxylate ABC transporter</fullName>
    </submittedName>
</protein>
<dbReference type="InterPro" id="IPR038404">
    <property type="entry name" value="TRAP_DctP_sf"/>
</dbReference>
<dbReference type="GO" id="GO:0055085">
    <property type="term" value="P:transmembrane transport"/>
    <property type="evidence" value="ECO:0007669"/>
    <property type="project" value="InterPro"/>
</dbReference>
<dbReference type="Pfam" id="PF03480">
    <property type="entry name" value="DctP"/>
    <property type="match status" value="1"/>
</dbReference>
<dbReference type="PATRIC" id="fig|316.101.peg.2223"/>
<evidence type="ECO:0000256" key="1">
    <source>
        <dbReference type="ARBA" id="ARBA00022729"/>
    </source>
</evidence>
<dbReference type="PANTHER" id="PTHR33376:SF15">
    <property type="entry name" value="BLL6794 PROTEIN"/>
    <property type="match status" value="1"/>
</dbReference>
<dbReference type="RefSeq" id="WP_045162668.1">
    <property type="nucleotide sequence ID" value="NZ_JYHV01000021.1"/>
</dbReference>
<dbReference type="CDD" id="cd13665">
    <property type="entry name" value="PBP2_TRAP_Dctp3_4"/>
    <property type="match status" value="1"/>
</dbReference>
<comment type="caution">
    <text evidence="3">The sequence shown here is derived from an EMBL/GenBank/DDBJ whole genome shotgun (WGS) entry which is preliminary data.</text>
</comment>
<evidence type="ECO:0000313" key="4">
    <source>
        <dbReference type="Proteomes" id="UP000032487"/>
    </source>
</evidence>
<dbReference type="SUPFAM" id="SSF53850">
    <property type="entry name" value="Periplasmic binding protein-like II"/>
    <property type="match status" value="1"/>
</dbReference>
<name>A0A0D9ALD3_STUST</name>
<sequence>MLKFPKTLLSMFALGSLMLNGAAHADEPVVTLKLAHFLPAHSVTQAQFLKPWAERITQQSNGRIQFQFYPSMQLGGTPPQLVDQVRDGVADIVWTLPGYSSGRFPLTAAFELPFMSSSSEASSQAMWDFIQRHGQDEFADMHLLATHLTDGALVHTTKKPIHTLKDFRGQKLRAANRTAAKTIGLLGATPVAMPVPQVPEALSKGVVDGAVLPWDVVPALKLHELVRYHTETAAGTPALMHTALIVGMNQDTYNNLPADLKQIIDANSGRELSREAGRIWDNQVVETGHKLAQSRNNEIYILPPEEQAKWVQVTSKVSEDWINEVESKGYENGKALLEEARQLIEQYNAQLSH</sequence>
<gene>
    <name evidence="3" type="ORF">UF78_13215</name>
</gene>
<organism evidence="3 4">
    <name type="scientific">Stutzerimonas stutzeri</name>
    <name type="common">Pseudomonas stutzeri</name>
    <dbReference type="NCBI Taxonomy" id="316"/>
    <lineage>
        <taxon>Bacteria</taxon>
        <taxon>Pseudomonadati</taxon>
        <taxon>Pseudomonadota</taxon>
        <taxon>Gammaproteobacteria</taxon>
        <taxon>Pseudomonadales</taxon>
        <taxon>Pseudomonadaceae</taxon>
        <taxon>Stutzerimonas</taxon>
    </lineage>
</organism>
<dbReference type="EMBL" id="JYHV01000021">
    <property type="protein sequence ID" value="KJH81509.1"/>
    <property type="molecule type" value="Genomic_DNA"/>
</dbReference>
<reference evidence="3 4" key="1">
    <citation type="submission" date="2015-02" db="EMBL/GenBank/DDBJ databases">
        <title>Draft genome sequence of Pseudomonas stutzeri NT0128 isolated from wheat (Triticum turgidum) rhizosphere.</title>
        <authorList>
            <person name="Tovi N."/>
            <person name="Frenk S."/>
            <person name="Hadar Y."/>
            <person name="Minz D."/>
        </authorList>
    </citation>
    <scope>NUCLEOTIDE SEQUENCE [LARGE SCALE GENOMIC DNA]</scope>
    <source>
        <strain evidence="3 4">NT0128</strain>
    </source>
</reference>
<dbReference type="AlphaFoldDB" id="A0A0D9ALD3"/>